<sequence>MRHLGRTLAALLLGALSIFVAGLPASAATTECQQPTPGYAGSGVCAVTVTQAKAACLNNVITLTYAVTTEPDDAATVDLTWVNPAGPTASVTGRPLSGSVAWPSSVPKVAMDIQVAAGGATATVRVDPTAASATCNASGVLNVSDPTSSNRVLSATGAEVLPFAVTGGGLLLVGIALLVVRAARLRAAGEGSEQ</sequence>
<keyword evidence="4" id="KW-1185">Reference proteome</keyword>
<feature type="chain" id="PRO_5035143969" description="Ig-like domain-containing protein" evidence="2">
    <location>
        <begin position="28"/>
        <end position="194"/>
    </location>
</feature>
<evidence type="ECO:0008006" key="5">
    <source>
        <dbReference type="Google" id="ProtNLM"/>
    </source>
</evidence>
<keyword evidence="2" id="KW-0732">Signal</keyword>
<feature type="transmembrane region" description="Helical" evidence="1">
    <location>
        <begin position="160"/>
        <end position="180"/>
    </location>
</feature>
<feature type="signal peptide" evidence="2">
    <location>
        <begin position="1"/>
        <end position="27"/>
    </location>
</feature>
<dbReference type="RefSeq" id="WP_227423235.1">
    <property type="nucleotide sequence ID" value="NZ_CP071868.1"/>
</dbReference>
<keyword evidence="1" id="KW-1133">Transmembrane helix</keyword>
<evidence type="ECO:0000256" key="1">
    <source>
        <dbReference type="SAM" id="Phobius"/>
    </source>
</evidence>
<evidence type="ECO:0000313" key="3">
    <source>
        <dbReference type="EMBL" id="QTE28976.1"/>
    </source>
</evidence>
<proteinExistence type="predicted"/>
<dbReference type="Proteomes" id="UP000663937">
    <property type="component" value="Chromosome"/>
</dbReference>
<evidence type="ECO:0000256" key="2">
    <source>
        <dbReference type="SAM" id="SignalP"/>
    </source>
</evidence>
<dbReference type="AlphaFoldDB" id="A0A8A4ZEK1"/>
<organism evidence="3 4">
    <name type="scientific">Pengzhenrongella sicca</name>
    <dbReference type="NCBI Taxonomy" id="2819238"/>
    <lineage>
        <taxon>Bacteria</taxon>
        <taxon>Bacillati</taxon>
        <taxon>Actinomycetota</taxon>
        <taxon>Actinomycetes</taxon>
        <taxon>Micrococcales</taxon>
        <taxon>Pengzhenrongella</taxon>
    </lineage>
</organism>
<dbReference type="KEGG" id="psic:J4E96_16935"/>
<keyword evidence="1" id="KW-0472">Membrane</keyword>
<protein>
    <recommendedName>
        <fullName evidence="5">Ig-like domain-containing protein</fullName>
    </recommendedName>
</protein>
<gene>
    <name evidence="3" type="ORF">J4E96_16935</name>
</gene>
<name>A0A8A4ZEK1_9MICO</name>
<accession>A0A8A4ZEK1</accession>
<reference evidence="3" key="1">
    <citation type="submission" date="2021-03" db="EMBL/GenBank/DDBJ databases">
        <title>Pengzhenrongella sicca gen. nov., sp. nov., a new member of suborder Micrococcineae isolated from High-Arctic tundra soil.</title>
        <authorList>
            <person name="Peng F."/>
        </authorList>
    </citation>
    <scope>NUCLEOTIDE SEQUENCE</scope>
    <source>
        <strain evidence="3">LRZ-2</strain>
    </source>
</reference>
<keyword evidence="1" id="KW-0812">Transmembrane</keyword>
<dbReference type="EMBL" id="CP071868">
    <property type="protein sequence ID" value="QTE28976.1"/>
    <property type="molecule type" value="Genomic_DNA"/>
</dbReference>
<evidence type="ECO:0000313" key="4">
    <source>
        <dbReference type="Proteomes" id="UP000663937"/>
    </source>
</evidence>